<name>A0A518FW63_9PLAN</name>
<accession>A0A518FW63</accession>
<feature type="signal peptide" evidence="1">
    <location>
        <begin position="1"/>
        <end position="26"/>
    </location>
</feature>
<feature type="chain" id="PRO_5021786362" description="Carboxypeptidase regulatory-like domain-containing protein" evidence="1">
    <location>
        <begin position="27"/>
        <end position="147"/>
    </location>
</feature>
<dbReference type="Proteomes" id="UP000320839">
    <property type="component" value="Chromosome"/>
</dbReference>
<organism evidence="2 3">
    <name type="scientific">Gimesia panareensis</name>
    <dbReference type="NCBI Taxonomy" id="2527978"/>
    <lineage>
        <taxon>Bacteria</taxon>
        <taxon>Pseudomonadati</taxon>
        <taxon>Planctomycetota</taxon>
        <taxon>Planctomycetia</taxon>
        <taxon>Planctomycetales</taxon>
        <taxon>Planctomycetaceae</taxon>
        <taxon>Gimesia</taxon>
    </lineage>
</organism>
<proteinExistence type="predicted"/>
<reference evidence="2 3" key="1">
    <citation type="submission" date="2019-02" db="EMBL/GenBank/DDBJ databases">
        <title>Deep-cultivation of Planctomycetes and their phenomic and genomic characterization uncovers novel biology.</title>
        <authorList>
            <person name="Wiegand S."/>
            <person name="Jogler M."/>
            <person name="Boedeker C."/>
            <person name="Pinto D."/>
            <person name="Vollmers J."/>
            <person name="Rivas-Marin E."/>
            <person name="Kohn T."/>
            <person name="Peeters S.H."/>
            <person name="Heuer A."/>
            <person name="Rast P."/>
            <person name="Oberbeckmann S."/>
            <person name="Bunk B."/>
            <person name="Jeske O."/>
            <person name="Meyerdierks A."/>
            <person name="Storesund J.E."/>
            <person name="Kallscheuer N."/>
            <person name="Luecker S."/>
            <person name="Lage O.M."/>
            <person name="Pohl T."/>
            <person name="Merkel B.J."/>
            <person name="Hornburger P."/>
            <person name="Mueller R.-W."/>
            <person name="Bruemmer F."/>
            <person name="Labrenz M."/>
            <person name="Spormann A.M."/>
            <person name="Op den Camp H."/>
            <person name="Overmann J."/>
            <person name="Amann R."/>
            <person name="Jetten M.S.M."/>
            <person name="Mascher T."/>
            <person name="Medema M.H."/>
            <person name="Devos D.P."/>
            <person name="Kaster A.-K."/>
            <person name="Ovreas L."/>
            <person name="Rohde M."/>
            <person name="Galperin M.Y."/>
            <person name="Jogler C."/>
        </authorList>
    </citation>
    <scope>NUCLEOTIDE SEQUENCE [LARGE SCALE GENOMIC DNA]</scope>
    <source>
        <strain evidence="2 3">Pan153</strain>
    </source>
</reference>
<protein>
    <recommendedName>
        <fullName evidence="4">Carboxypeptidase regulatory-like domain-containing protein</fullName>
    </recommendedName>
</protein>
<gene>
    <name evidence="2" type="ORF">Pan153_52790</name>
</gene>
<keyword evidence="1" id="KW-0732">Signal</keyword>
<evidence type="ECO:0000256" key="1">
    <source>
        <dbReference type="SAM" id="SignalP"/>
    </source>
</evidence>
<evidence type="ECO:0008006" key="4">
    <source>
        <dbReference type="Google" id="ProtNLM"/>
    </source>
</evidence>
<dbReference type="PROSITE" id="PS51257">
    <property type="entry name" value="PROKAR_LIPOPROTEIN"/>
    <property type="match status" value="1"/>
</dbReference>
<evidence type="ECO:0000313" key="2">
    <source>
        <dbReference type="EMBL" id="QDV20603.1"/>
    </source>
</evidence>
<sequence precursor="true">MITMKKYYLLLILTCFTLLISSCSDSGPTRVPVKGRIVMGDDKPIFPGAIAFEPVAGSSFRASSLLYKEGDFDLRTYPHGQGVVPGKYKVVLSLGMGSPPELAKYSNTETTTLEVVVPDTGIESLELKLDEIMKTSQSPARFSRRRR</sequence>
<evidence type="ECO:0000313" key="3">
    <source>
        <dbReference type="Proteomes" id="UP000320839"/>
    </source>
</evidence>
<dbReference type="AlphaFoldDB" id="A0A518FW63"/>
<dbReference type="EMBL" id="CP036317">
    <property type="protein sequence ID" value="QDV20603.1"/>
    <property type="molecule type" value="Genomic_DNA"/>
</dbReference>